<gene>
    <name evidence="8" type="ORF">AMTR_s00016p00224780</name>
</gene>
<dbReference type="CDD" id="cd00167">
    <property type="entry name" value="SANT"/>
    <property type="match status" value="1"/>
</dbReference>
<dbReference type="SUPFAM" id="SSF46689">
    <property type="entry name" value="Homeodomain-like"/>
    <property type="match status" value="2"/>
</dbReference>
<dbReference type="PANTHER" id="PTHR12802">
    <property type="entry name" value="SWI/SNF COMPLEX-RELATED"/>
    <property type="match status" value="1"/>
</dbReference>
<dbReference type="Proteomes" id="UP000017836">
    <property type="component" value="Unassembled WGS sequence"/>
</dbReference>
<dbReference type="InterPro" id="IPR001005">
    <property type="entry name" value="SANT/Myb"/>
</dbReference>
<dbReference type="Gramene" id="ERN06294">
    <property type="protein sequence ID" value="ERN06294"/>
    <property type="gene ID" value="AMTR_s00016p00224780"/>
</dbReference>
<dbReference type="InterPro" id="IPR036388">
    <property type="entry name" value="WH-like_DNA-bd_sf"/>
</dbReference>
<evidence type="ECO:0000259" key="7">
    <source>
        <dbReference type="PROSITE" id="PS51293"/>
    </source>
</evidence>
<dbReference type="OrthoDB" id="118550at2759"/>
<dbReference type="KEGG" id="atr:18434486"/>
<feature type="domain" description="SWIRM" evidence="6">
    <location>
        <begin position="45"/>
        <end position="142"/>
    </location>
</feature>
<dbReference type="PROSITE" id="PS50934">
    <property type="entry name" value="SWIRM"/>
    <property type="match status" value="1"/>
</dbReference>
<dbReference type="InterPro" id="IPR007526">
    <property type="entry name" value="SWIRM"/>
</dbReference>
<keyword evidence="9" id="KW-1185">Reference proteome</keyword>
<dbReference type="Pfam" id="PF16495">
    <property type="entry name" value="SWIRM-assoc_1"/>
    <property type="match status" value="1"/>
</dbReference>
<evidence type="ECO:0000259" key="6">
    <source>
        <dbReference type="PROSITE" id="PS50934"/>
    </source>
</evidence>
<dbReference type="PROSITE" id="PS51293">
    <property type="entry name" value="SANT"/>
    <property type="match status" value="1"/>
</dbReference>
<dbReference type="SMART" id="SM00717">
    <property type="entry name" value="SANT"/>
    <property type="match status" value="1"/>
</dbReference>
<evidence type="ECO:0000256" key="2">
    <source>
        <dbReference type="ARBA" id="ARBA00023125"/>
    </source>
</evidence>
<dbReference type="Gene3D" id="1.10.10.10">
    <property type="entry name" value="Winged helix-like DNA-binding domain superfamily/Winged helix DNA-binding domain"/>
    <property type="match status" value="1"/>
</dbReference>
<dbReference type="GO" id="GO:0003677">
    <property type="term" value="F:DNA binding"/>
    <property type="evidence" value="ECO:0007669"/>
    <property type="project" value="UniProtKB-KW"/>
</dbReference>
<dbReference type="Pfam" id="PF00249">
    <property type="entry name" value="Myb_DNA-binding"/>
    <property type="match status" value="1"/>
</dbReference>
<keyword evidence="3" id="KW-0804">Transcription</keyword>
<dbReference type="Gene3D" id="1.10.10.60">
    <property type="entry name" value="Homeodomain-like"/>
    <property type="match status" value="1"/>
</dbReference>
<keyword evidence="4" id="KW-0539">Nucleus</keyword>
<dbReference type="STRING" id="13333.W1PF08"/>
<feature type="domain" description="Myb-like" evidence="5">
    <location>
        <begin position="270"/>
        <end position="305"/>
    </location>
</feature>
<evidence type="ECO:0000256" key="1">
    <source>
        <dbReference type="ARBA" id="ARBA00023015"/>
    </source>
</evidence>
<dbReference type="InterPro" id="IPR032451">
    <property type="entry name" value="SMARCC_C"/>
</dbReference>
<organism evidence="8 9">
    <name type="scientific">Amborella trichopoda</name>
    <dbReference type="NCBI Taxonomy" id="13333"/>
    <lineage>
        <taxon>Eukaryota</taxon>
        <taxon>Viridiplantae</taxon>
        <taxon>Streptophyta</taxon>
        <taxon>Embryophyta</taxon>
        <taxon>Tracheophyta</taxon>
        <taxon>Spermatophyta</taxon>
        <taxon>Magnoliopsida</taxon>
        <taxon>Amborellales</taxon>
        <taxon>Amborellaceae</taxon>
        <taxon>Amborella</taxon>
    </lineage>
</organism>
<dbReference type="GO" id="GO:0005634">
    <property type="term" value="C:nucleus"/>
    <property type="evidence" value="ECO:0007669"/>
    <property type="project" value="UniProtKB-ARBA"/>
</dbReference>
<evidence type="ECO:0000259" key="5">
    <source>
        <dbReference type="PROSITE" id="PS50090"/>
    </source>
</evidence>
<name>W1PF08_AMBTC</name>
<dbReference type="FunFam" id="1.10.10.10:FF:000020">
    <property type="entry name" value="SWI/SNF complex subunit SMARCC2 isoform c"/>
    <property type="match status" value="1"/>
</dbReference>
<dbReference type="InterPro" id="IPR017884">
    <property type="entry name" value="SANT_dom"/>
</dbReference>
<dbReference type="EMBL" id="KI393908">
    <property type="protein sequence ID" value="ERN06294.1"/>
    <property type="molecule type" value="Genomic_DNA"/>
</dbReference>
<dbReference type="AlphaFoldDB" id="W1PF08"/>
<sequence length="576" mass="65140">MASAAETEEVSVFKSQHLSRIEPGREADELGFFEPIHSVSDHDFLTIPNYSSWFSWDEIHETEKSFFKEFFDASSPSKTTKLYKEYRDFIISKYREDPTRRLTFTEVRKLLIGDVSLIHKVYHFLETWGLINFQVSDHTKEMTINDTQVVNFEEGVPPSIRVVPAMNVTKQMTSDNATERVVWGFEPPPLASYVDVFGEDIHREAKRRKEETAVTSLACKGCGAECSLSHYLSVKGESILCGKCFENVTKAEEETADGTRTTAEKQGPVSWTDSEMLLLLEGTLKHGDDWDKIAAHVRTKSKYDCILKLIQLPFGEHLLSNVNTKGNLECPKKNASVNKENPNPFLEAIMKEEQKDEHIEKSLHMEMNDFSVHPLKQNYLPSLTDTSFSLMSQVAFLSTIVGPQIAAAAAEVAVMALGNENPSGRELLDSKQENVTFACLNNDPKRVLEIEDKREMNETSRQSGTSRVPSENGVGYSILQLRAAIATALGATAAHAKLLADQEEREIEHLMSICIKIQLKKVQYKVSYFEEVEMKMNEELGFLLQKKKMILDDRILLLQKALDVGFLKGRENDPPR</sequence>
<dbReference type="eggNOG" id="KOG1279">
    <property type="taxonomic scope" value="Eukaryota"/>
</dbReference>
<dbReference type="Pfam" id="PF04433">
    <property type="entry name" value="SWIRM"/>
    <property type="match status" value="1"/>
</dbReference>
<keyword evidence="2" id="KW-0238">DNA-binding</keyword>
<reference evidence="9" key="1">
    <citation type="journal article" date="2013" name="Science">
        <title>The Amborella genome and the evolution of flowering plants.</title>
        <authorList>
            <consortium name="Amborella Genome Project"/>
        </authorList>
    </citation>
    <scope>NUCLEOTIDE SEQUENCE [LARGE SCALE GENOMIC DNA]</scope>
</reference>
<dbReference type="HOGENOM" id="CLU_004447_5_1_1"/>
<dbReference type="InterPro" id="IPR009057">
    <property type="entry name" value="Homeodomain-like_sf"/>
</dbReference>
<dbReference type="OMA" id="MFISTTY"/>
<dbReference type="PROSITE" id="PS50090">
    <property type="entry name" value="MYB_LIKE"/>
    <property type="match status" value="1"/>
</dbReference>
<feature type="domain" description="SANT" evidence="7">
    <location>
        <begin position="266"/>
        <end position="317"/>
    </location>
</feature>
<evidence type="ECO:0000313" key="8">
    <source>
        <dbReference type="EMBL" id="ERN06294.1"/>
    </source>
</evidence>
<evidence type="ECO:0000256" key="3">
    <source>
        <dbReference type="ARBA" id="ARBA00023163"/>
    </source>
</evidence>
<dbReference type="PANTHER" id="PTHR12802:SF140">
    <property type="entry name" value="SWI_SNF COMPLEX SUBUNIT SWI3A"/>
    <property type="match status" value="1"/>
</dbReference>
<keyword evidence="1" id="KW-0805">Transcription regulation</keyword>
<accession>W1PF08</accession>
<protein>
    <recommendedName>
        <fullName evidence="10">SWIRM domain-containing protein</fullName>
    </recommendedName>
</protein>
<evidence type="ECO:0000313" key="9">
    <source>
        <dbReference type="Proteomes" id="UP000017836"/>
    </source>
</evidence>
<evidence type="ECO:0008006" key="10">
    <source>
        <dbReference type="Google" id="ProtNLM"/>
    </source>
</evidence>
<evidence type="ECO:0000256" key="4">
    <source>
        <dbReference type="ARBA" id="ARBA00023242"/>
    </source>
</evidence>
<proteinExistence type="predicted"/>